<dbReference type="PANTHER" id="PTHR47739">
    <property type="entry name" value="TRNA1(VAL) (ADENINE(37)-N6)-METHYLTRANSFERASE"/>
    <property type="match status" value="1"/>
</dbReference>
<dbReference type="PROSITE" id="PS00092">
    <property type="entry name" value="N6_MTASE"/>
    <property type="match status" value="1"/>
</dbReference>
<name>A0A2R8AGJ7_9RHOB</name>
<evidence type="ECO:0000313" key="4">
    <source>
        <dbReference type="EMBL" id="SPF75156.1"/>
    </source>
</evidence>
<dbReference type="GO" id="GO:0008170">
    <property type="term" value="F:N-methyltransferase activity"/>
    <property type="evidence" value="ECO:0007669"/>
    <property type="project" value="UniProtKB-ARBA"/>
</dbReference>
<keyword evidence="4" id="KW-0808">Transferase</keyword>
<gene>
    <name evidence="4" type="primary">yfiC</name>
    <name evidence="4" type="ORF">ALP8811_00141</name>
</gene>
<keyword evidence="1 4" id="KW-0489">Methyltransferase</keyword>
<dbReference type="GO" id="GO:0003676">
    <property type="term" value="F:nucleic acid binding"/>
    <property type="evidence" value="ECO:0007669"/>
    <property type="project" value="InterPro"/>
</dbReference>
<evidence type="ECO:0000256" key="2">
    <source>
        <dbReference type="ARBA" id="ARBA00022691"/>
    </source>
</evidence>
<proteinExistence type="predicted"/>
<feature type="domain" description="Methyltransferase small" evidence="3">
    <location>
        <begin position="33"/>
        <end position="165"/>
    </location>
</feature>
<dbReference type="GO" id="GO:0032259">
    <property type="term" value="P:methylation"/>
    <property type="evidence" value="ECO:0007669"/>
    <property type="project" value="UniProtKB-KW"/>
</dbReference>
<dbReference type="AlphaFoldDB" id="A0A2R8AGJ7"/>
<accession>A0A2R8AGJ7</accession>
<evidence type="ECO:0000256" key="1">
    <source>
        <dbReference type="ARBA" id="ARBA00022603"/>
    </source>
</evidence>
<protein>
    <submittedName>
        <fullName evidence="4">tRNA1(Val) (Adenine(37)-N6)-methyltransferase</fullName>
        <ecNumber evidence="4">2.1.1.223</ecNumber>
    </submittedName>
</protein>
<dbReference type="EC" id="2.1.1.223" evidence="4"/>
<dbReference type="CDD" id="cd02440">
    <property type="entry name" value="AdoMet_MTases"/>
    <property type="match status" value="1"/>
</dbReference>
<dbReference type="GO" id="GO:0008757">
    <property type="term" value="F:S-adenosylmethionine-dependent methyltransferase activity"/>
    <property type="evidence" value="ECO:0007669"/>
    <property type="project" value="UniProtKB-ARBA"/>
</dbReference>
<evidence type="ECO:0000313" key="5">
    <source>
        <dbReference type="Proteomes" id="UP000244911"/>
    </source>
</evidence>
<dbReference type="Proteomes" id="UP000244911">
    <property type="component" value="Unassembled WGS sequence"/>
</dbReference>
<reference evidence="4 5" key="1">
    <citation type="submission" date="2018-03" db="EMBL/GenBank/DDBJ databases">
        <authorList>
            <person name="Keele B.F."/>
        </authorList>
    </citation>
    <scope>NUCLEOTIDE SEQUENCE [LARGE SCALE GENOMIC DNA]</scope>
    <source>
        <strain evidence="4 5">CECT 8811</strain>
    </source>
</reference>
<dbReference type="InterPro" id="IPR029063">
    <property type="entry name" value="SAM-dependent_MTases_sf"/>
</dbReference>
<keyword evidence="2" id="KW-0949">S-adenosyl-L-methionine</keyword>
<dbReference type="Gene3D" id="3.40.50.150">
    <property type="entry name" value="Vaccinia Virus protein VP39"/>
    <property type="match status" value="1"/>
</dbReference>
<dbReference type="EMBL" id="OMOI01000001">
    <property type="protein sequence ID" value="SPF75156.1"/>
    <property type="molecule type" value="Genomic_DNA"/>
</dbReference>
<dbReference type="InterPro" id="IPR007848">
    <property type="entry name" value="Small_mtfrase_dom"/>
</dbReference>
<dbReference type="InterPro" id="IPR002052">
    <property type="entry name" value="DNA_methylase_N6_adenine_CS"/>
</dbReference>
<dbReference type="Pfam" id="PF05175">
    <property type="entry name" value="MTS"/>
    <property type="match status" value="1"/>
</dbReference>
<organism evidence="4 5">
    <name type="scientific">Aliiroseovarius pelagivivens</name>
    <dbReference type="NCBI Taxonomy" id="1639690"/>
    <lineage>
        <taxon>Bacteria</taxon>
        <taxon>Pseudomonadati</taxon>
        <taxon>Pseudomonadota</taxon>
        <taxon>Alphaproteobacteria</taxon>
        <taxon>Rhodobacterales</taxon>
        <taxon>Paracoccaceae</taxon>
        <taxon>Aliiroseovarius</taxon>
    </lineage>
</organism>
<keyword evidence="5" id="KW-1185">Reference proteome</keyword>
<dbReference type="SUPFAM" id="SSF53335">
    <property type="entry name" value="S-adenosyl-L-methionine-dependent methyltransferases"/>
    <property type="match status" value="1"/>
</dbReference>
<evidence type="ECO:0000259" key="3">
    <source>
        <dbReference type="Pfam" id="PF05175"/>
    </source>
</evidence>
<dbReference type="PANTHER" id="PTHR47739:SF1">
    <property type="entry name" value="TRNA1(VAL) (ADENINE(37)-N6)-METHYLTRANSFERASE"/>
    <property type="match status" value="1"/>
</dbReference>
<dbReference type="InterPro" id="IPR050210">
    <property type="entry name" value="tRNA_Adenine-N(6)_MTase"/>
</dbReference>
<sequence>MHSDNLTRDDFLGGQLVLSQPKTGYRAGVDPVFLASAVPAQTGQSVLELGCGVGAASLCLGRRVPGLELHGIERQADHAEMARKNAEDNGISLTVHDGDLAQMPEALRAQSFDHVIMNPPYFDRTRGSMSPHDAREQAMGEETPLAAWMDQATRRLKPRGMLTMINAAERLPDILSALDDRLGSVVVQPFSARTGRAAKLLLLQARKGGRAAFRLSAPIVLHEGDTHTADREHYTPAIQAILRDGAALNWG</sequence>